<keyword evidence="2" id="KW-1185">Reference proteome</keyword>
<organism evidence="1 2">
    <name type="scientific">Mucilaginibacter mali</name>
    <dbReference type="NCBI Taxonomy" id="2740462"/>
    <lineage>
        <taxon>Bacteria</taxon>
        <taxon>Pseudomonadati</taxon>
        <taxon>Bacteroidota</taxon>
        <taxon>Sphingobacteriia</taxon>
        <taxon>Sphingobacteriales</taxon>
        <taxon>Sphingobacteriaceae</taxon>
        <taxon>Mucilaginibacter</taxon>
    </lineage>
</organism>
<proteinExistence type="predicted"/>
<dbReference type="AlphaFoldDB" id="A0A7D4QG01"/>
<name>A0A7D4QG01_9SPHI</name>
<protein>
    <recommendedName>
        <fullName evidence="3">Transcriptional regulator, AbiEi antitoxin, Type IV TA system</fullName>
    </recommendedName>
</protein>
<dbReference type="KEGG" id="mmab:HQ865_25060"/>
<reference evidence="1 2" key="1">
    <citation type="submission" date="2020-05" db="EMBL/GenBank/DDBJ databases">
        <title>Mucilaginibacter mali sp. nov.</title>
        <authorList>
            <person name="Kim H.S."/>
            <person name="Lee K.C."/>
            <person name="Suh M.K."/>
            <person name="Kim J.-S."/>
            <person name="Han K.-I."/>
            <person name="Eom M.K."/>
            <person name="Shin Y.K."/>
            <person name="Lee J.-S."/>
        </authorList>
    </citation>
    <scope>NUCLEOTIDE SEQUENCE [LARGE SCALE GENOMIC DNA]</scope>
    <source>
        <strain evidence="1 2">G2-14</strain>
    </source>
</reference>
<dbReference type="RefSeq" id="WP_173417529.1">
    <property type="nucleotide sequence ID" value="NZ_CP054139.1"/>
</dbReference>
<accession>A0A7D4QG01</accession>
<dbReference type="EMBL" id="CP054139">
    <property type="protein sequence ID" value="QKJ32884.1"/>
    <property type="molecule type" value="Genomic_DNA"/>
</dbReference>
<dbReference type="Proteomes" id="UP000505355">
    <property type="component" value="Chromosome"/>
</dbReference>
<gene>
    <name evidence="1" type="ORF">HQ865_25060</name>
</gene>
<sequence>MGFDDLLTNYAEEPLTRQIILSLIKDYKRPNDKIGELMKSGELTSVKNGLYIPGPNSKIARPEPYLIANHLWGPSYISMETALSYWGFIPERVYEITSVTIKASRKYKTNAGRYTFRHCPLPYYSYGIKSVQLSPKQNILMASPEKAICDKIVMTSGIHLRSTPQVIKLLTEDLRIDDDKLTGLDLKMMSTWLDEAPKKSSLTMLIKALQVYDHS</sequence>
<evidence type="ECO:0000313" key="1">
    <source>
        <dbReference type="EMBL" id="QKJ32884.1"/>
    </source>
</evidence>
<evidence type="ECO:0008006" key="3">
    <source>
        <dbReference type="Google" id="ProtNLM"/>
    </source>
</evidence>
<evidence type="ECO:0000313" key="2">
    <source>
        <dbReference type="Proteomes" id="UP000505355"/>
    </source>
</evidence>